<feature type="transmembrane region" description="Helical" evidence="1">
    <location>
        <begin position="399"/>
        <end position="416"/>
    </location>
</feature>
<dbReference type="AlphaFoldDB" id="A0A212JSL9"/>
<evidence type="ECO:0000256" key="1">
    <source>
        <dbReference type="SAM" id="Phobius"/>
    </source>
</evidence>
<dbReference type="PANTHER" id="PTHR30354">
    <property type="entry name" value="GNT FAMILY GLUCONATE TRANSPORTER"/>
    <property type="match status" value="1"/>
</dbReference>
<dbReference type="Pfam" id="PF02447">
    <property type="entry name" value="GntP_permease"/>
    <property type="match status" value="1"/>
</dbReference>
<dbReference type="GO" id="GO:0015128">
    <property type="term" value="F:gluconate transmembrane transporter activity"/>
    <property type="evidence" value="ECO:0007669"/>
    <property type="project" value="InterPro"/>
</dbReference>
<keyword evidence="1" id="KW-0812">Transmembrane</keyword>
<feature type="transmembrane region" description="Helical" evidence="1">
    <location>
        <begin position="278"/>
        <end position="300"/>
    </location>
</feature>
<dbReference type="PANTHER" id="PTHR30354:SF11">
    <property type="entry name" value="PERMEASE"/>
    <property type="match status" value="1"/>
</dbReference>
<keyword evidence="1" id="KW-0472">Membrane</keyword>
<feature type="transmembrane region" description="Helical" evidence="1">
    <location>
        <begin position="437"/>
        <end position="459"/>
    </location>
</feature>
<feature type="transmembrane region" description="Helical" evidence="1">
    <location>
        <begin position="60"/>
        <end position="81"/>
    </location>
</feature>
<dbReference type="NCBIfam" id="TIGR00791">
    <property type="entry name" value="gntP"/>
    <property type="match status" value="1"/>
</dbReference>
<feature type="transmembrane region" description="Helical" evidence="1">
    <location>
        <begin position="320"/>
        <end position="337"/>
    </location>
</feature>
<organism evidence="2">
    <name type="scientific">uncultured Desulfovibrio sp</name>
    <dbReference type="NCBI Taxonomy" id="167968"/>
    <lineage>
        <taxon>Bacteria</taxon>
        <taxon>Pseudomonadati</taxon>
        <taxon>Thermodesulfobacteriota</taxon>
        <taxon>Desulfovibrionia</taxon>
        <taxon>Desulfovibrionales</taxon>
        <taxon>Desulfovibrionaceae</taxon>
        <taxon>Desulfovibrio</taxon>
        <taxon>environmental samples</taxon>
    </lineage>
</organism>
<dbReference type="RefSeq" id="WP_192113184.1">
    <property type="nucleotide sequence ID" value="NZ_CABUEN010000007.1"/>
</dbReference>
<reference evidence="2" key="1">
    <citation type="submission" date="2016-04" db="EMBL/GenBank/DDBJ databases">
        <authorList>
            <person name="Evans L.H."/>
            <person name="Alamgir A."/>
            <person name="Owens N."/>
            <person name="Weber N.D."/>
            <person name="Virtaneva K."/>
            <person name="Barbian K."/>
            <person name="Babar A."/>
            <person name="Rosenke K."/>
        </authorList>
    </citation>
    <scope>NUCLEOTIDE SEQUENCE</scope>
    <source>
        <strain evidence="2">92-2</strain>
    </source>
</reference>
<dbReference type="InterPro" id="IPR003474">
    <property type="entry name" value="Glcn_transporter"/>
</dbReference>
<dbReference type="EMBL" id="FLUP01000001">
    <property type="protein sequence ID" value="SBW02433.1"/>
    <property type="molecule type" value="Genomic_DNA"/>
</dbReference>
<feature type="transmembrane region" description="Helical" evidence="1">
    <location>
        <begin position="349"/>
        <end position="368"/>
    </location>
</feature>
<evidence type="ECO:0000313" key="2">
    <source>
        <dbReference type="EMBL" id="SBW02433.1"/>
    </source>
</evidence>
<proteinExistence type="predicted"/>
<feature type="transmembrane region" description="Helical" evidence="1">
    <location>
        <begin position="142"/>
        <end position="160"/>
    </location>
</feature>
<feature type="transmembrane region" description="Helical" evidence="1">
    <location>
        <begin position="6"/>
        <end position="26"/>
    </location>
</feature>
<name>A0A212JSL9_9BACT</name>
<protein>
    <submittedName>
        <fullName evidence="2">Uncharacterized permease HI_1015</fullName>
    </submittedName>
</protein>
<dbReference type="GO" id="GO:0005886">
    <property type="term" value="C:plasma membrane"/>
    <property type="evidence" value="ECO:0007669"/>
    <property type="project" value="TreeGrafter"/>
</dbReference>
<sequence>MDVGSWQMIAGLVVGISVLVGLILYSRIHAFPALIIAAIVTGLVGGMPFSKVIASVTKGFGGTLGSIGIIIGFGIMMGAIFEKSGAAKRMAKVFLKLFGKGREELALATTGFIVSIPIFCDSGFVILSPLAKAISRATGKSLITLGVALAAGLVITHHLIPPTPGPVASAEYFNVPLGDMILFGLLLAIPLTIASIIYARYIGNKVFRLPAQDSDDGFVDQPYAIGAGGQWMDADDSKLPSAWKSFAPILIPVVLILLGTFTTALVPKAERVGLMFDLIDGLGSPVVAVGIGLVFAAFFLTDGMSRKDVVNTMDDSVKQAGIILLVTGGGGALGMVLRDSGAGTHVANLIATMHLPAVILPLAIATIVRLMQGSGTVAMVTSASIVAPMAATLGLNPTLGALACCTGAFIFSYFNDSYYWVVTRMLGVSDVREQIRIWSVTTTICWAVGCTILIVAGFFI</sequence>
<feature type="transmembrane region" description="Helical" evidence="1">
    <location>
        <begin position="246"/>
        <end position="266"/>
    </location>
</feature>
<keyword evidence="1" id="KW-1133">Transmembrane helix</keyword>
<dbReference type="PIRSF" id="PIRSF002746">
    <property type="entry name" value="Gluconate_transporter"/>
    <property type="match status" value="1"/>
</dbReference>
<accession>A0A212JSL9</accession>
<feature type="transmembrane region" description="Helical" evidence="1">
    <location>
        <begin position="33"/>
        <end position="54"/>
    </location>
</feature>
<feature type="transmembrane region" description="Helical" evidence="1">
    <location>
        <begin position="180"/>
        <end position="199"/>
    </location>
</feature>
<gene>
    <name evidence="2" type="ORF">KM92DES2_11659</name>
</gene>